<evidence type="ECO:0000256" key="6">
    <source>
        <dbReference type="SAM" id="Phobius"/>
    </source>
</evidence>
<feature type="domain" description="Ig-like" evidence="8">
    <location>
        <begin position="259"/>
        <end position="351"/>
    </location>
</feature>
<dbReference type="InterPro" id="IPR013106">
    <property type="entry name" value="Ig_V-set"/>
</dbReference>
<dbReference type="PROSITE" id="PS50835">
    <property type="entry name" value="IG_LIKE"/>
    <property type="match status" value="5"/>
</dbReference>
<protein>
    <submittedName>
        <fullName evidence="9">Nephrin</fullName>
    </submittedName>
</protein>
<dbReference type="InterPro" id="IPR013162">
    <property type="entry name" value="CD80_C2-set"/>
</dbReference>
<dbReference type="PANTHER" id="PTHR23278">
    <property type="entry name" value="SIDESTEP PROTEIN"/>
    <property type="match status" value="1"/>
</dbReference>
<organism evidence="9">
    <name type="scientific">Cacopsylla melanoneura</name>
    <dbReference type="NCBI Taxonomy" id="428564"/>
    <lineage>
        <taxon>Eukaryota</taxon>
        <taxon>Metazoa</taxon>
        <taxon>Ecdysozoa</taxon>
        <taxon>Arthropoda</taxon>
        <taxon>Hexapoda</taxon>
        <taxon>Insecta</taxon>
        <taxon>Pterygota</taxon>
        <taxon>Neoptera</taxon>
        <taxon>Paraneoptera</taxon>
        <taxon>Hemiptera</taxon>
        <taxon>Sternorrhyncha</taxon>
        <taxon>Psylloidea</taxon>
        <taxon>Psyllidae</taxon>
        <taxon>Psyllinae</taxon>
        <taxon>Cacopsylla</taxon>
    </lineage>
</organism>
<dbReference type="InterPro" id="IPR007110">
    <property type="entry name" value="Ig-like_dom"/>
</dbReference>
<proteinExistence type="predicted"/>
<feature type="domain" description="Ig-like" evidence="8">
    <location>
        <begin position="39"/>
        <end position="150"/>
    </location>
</feature>
<dbReference type="PANTHER" id="PTHR23278:SF26">
    <property type="entry name" value="SIDESTEP III, ISOFORM O"/>
    <property type="match status" value="1"/>
</dbReference>
<dbReference type="EMBL" id="HBUF01054830">
    <property type="protein sequence ID" value="CAG6623398.1"/>
    <property type="molecule type" value="Transcribed_RNA"/>
</dbReference>
<sequence length="839" mass="92352">MIAVTALFKTHHWIFLLASSYILIYVSADMGWDDDEDDPVSTTAVDAVLGHSADLPCDISIHGEDRVYMVLWFRQNAGKPLYRYDVRGRNIENAIHWSDNEGFAERARFNGKTNPAQLHLEGVQLTDEGVYRCRVDFKNTPTKNYQVNLSVIVPPYAMSVYNKQGEVKDSVIGPLVEGMGLTLSCEVRGGQPSPTVSWFINNRIVEGRLKTEHNLVVNTLEISNVARENLNDTYKCQAGNTKLILPAEKSLRLELTLKPQSVQIVNKPIRLIANQEYTFICHVAGSRPSPKVTWWSDTKSFNQGKVDEHSNETLSVSKLRFVPTPDDESRSLKCRGENPVLQDASLEDTLSLNVVYPPLVSLRLGPKLKPNAIKEGDDVYFECKVRANPKEHKISWFHNGVPVKRNSSSGVILSTESLVLQKVSRHNTGRYTCHAVNERGETMSQPVALRVQYAPVCKTLEPTIVGASINEAVRVRCLTISDPRDISFTWRFNNNGESLDVNSKQSGTNSTTSELVYTPLTERDYGTLTCWGKNPIGMQGEPCSFQVVPAVKPGALRNCTLRSTVNASGDWLEIQCLAGYDGGLPQTFHLEAIEASSHNVYANLSTGQGPLFRLELSAMSSAIVSPVLQLVLYASNQKGRSEVLLLEDIALRDPEKRTEWVTGGGTVSSSSPLILTACILIIIISIVLLGCFLLVVRKRGTPRNTLLTGDGEVIKQQLTSHQNGGRGVLDERYIVSYQLKSSDKQPDILSRVSDDALDRDSTMSQCEFGNNAGVIASFMSPCDTPVEGLSLESGLGPSRPQTLSYSPSSSTPLLTNGNGTLRKSHHVLAHNIPGPESCV</sequence>
<evidence type="ECO:0000259" key="8">
    <source>
        <dbReference type="PROSITE" id="PS50835"/>
    </source>
</evidence>
<dbReference type="InterPro" id="IPR036179">
    <property type="entry name" value="Ig-like_dom_sf"/>
</dbReference>
<keyword evidence="4 6" id="KW-0472">Membrane</keyword>
<dbReference type="EMBL" id="HBUF01403249">
    <property type="protein sequence ID" value="CAG6737436.1"/>
    <property type="molecule type" value="Transcribed_RNA"/>
</dbReference>
<dbReference type="GO" id="GO:0016020">
    <property type="term" value="C:membrane"/>
    <property type="evidence" value="ECO:0007669"/>
    <property type="project" value="UniProtKB-SubCell"/>
</dbReference>
<dbReference type="EMBL" id="HBUF01054829">
    <property type="protein sequence ID" value="CAG6623397.1"/>
    <property type="molecule type" value="Transcribed_RNA"/>
</dbReference>
<feature type="transmembrane region" description="Helical" evidence="6">
    <location>
        <begin position="673"/>
        <end position="696"/>
    </location>
</feature>
<dbReference type="EMBL" id="HBUF01054831">
    <property type="protein sequence ID" value="CAG6623399.1"/>
    <property type="molecule type" value="Transcribed_RNA"/>
</dbReference>
<feature type="signal peptide" evidence="7">
    <location>
        <begin position="1"/>
        <end position="28"/>
    </location>
</feature>
<dbReference type="CDD" id="cd00096">
    <property type="entry name" value="Ig"/>
    <property type="match status" value="2"/>
</dbReference>
<feature type="domain" description="Ig-like" evidence="8">
    <location>
        <begin position="154"/>
        <end position="252"/>
    </location>
</feature>
<dbReference type="InterPro" id="IPR003599">
    <property type="entry name" value="Ig_sub"/>
</dbReference>
<keyword evidence="2 6" id="KW-0812">Transmembrane</keyword>
<accession>A0A8D8M710</accession>
<keyword evidence="7" id="KW-0732">Signal</keyword>
<dbReference type="SMART" id="SM00408">
    <property type="entry name" value="IGc2"/>
    <property type="match status" value="4"/>
</dbReference>
<dbReference type="Pfam" id="PF00047">
    <property type="entry name" value="ig"/>
    <property type="match status" value="1"/>
</dbReference>
<dbReference type="SMART" id="SM00409">
    <property type="entry name" value="IG"/>
    <property type="match status" value="5"/>
</dbReference>
<dbReference type="InterPro" id="IPR013783">
    <property type="entry name" value="Ig-like_fold"/>
</dbReference>
<dbReference type="InterPro" id="IPR003598">
    <property type="entry name" value="Ig_sub2"/>
</dbReference>
<keyword evidence="3 6" id="KW-1133">Transmembrane helix</keyword>
<dbReference type="AlphaFoldDB" id="A0A8D8M710"/>
<feature type="domain" description="Ig-like" evidence="8">
    <location>
        <begin position="357"/>
        <end position="444"/>
    </location>
</feature>
<dbReference type="Pfam" id="PF07686">
    <property type="entry name" value="V-set"/>
    <property type="match status" value="1"/>
</dbReference>
<dbReference type="InterPro" id="IPR013151">
    <property type="entry name" value="Immunoglobulin_dom"/>
</dbReference>
<dbReference type="EMBL" id="HBUF01403250">
    <property type="protein sequence ID" value="CAG6737437.1"/>
    <property type="molecule type" value="Transcribed_RNA"/>
</dbReference>
<name>A0A8D8M710_9HEMI</name>
<evidence type="ECO:0000256" key="5">
    <source>
        <dbReference type="ARBA" id="ARBA00023157"/>
    </source>
</evidence>
<evidence type="ECO:0000256" key="1">
    <source>
        <dbReference type="ARBA" id="ARBA00004167"/>
    </source>
</evidence>
<evidence type="ECO:0000256" key="7">
    <source>
        <dbReference type="SAM" id="SignalP"/>
    </source>
</evidence>
<dbReference type="Pfam" id="PF08205">
    <property type="entry name" value="C2-set_2"/>
    <property type="match status" value="1"/>
</dbReference>
<evidence type="ECO:0000256" key="4">
    <source>
        <dbReference type="ARBA" id="ARBA00023136"/>
    </source>
</evidence>
<keyword evidence="5" id="KW-1015">Disulfide bond</keyword>
<comment type="subcellular location">
    <subcellularLocation>
        <location evidence="1">Membrane</location>
        <topology evidence="1">Single-pass membrane protein</topology>
    </subcellularLocation>
</comment>
<evidence type="ECO:0000313" key="9">
    <source>
        <dbReference type="EMBL" id="CAG6623399.1"/>
    </source>
</evidence>
<evidence type="ECO:0000256" key="3">
    <source>
        <dbReference type="ARBA" id="ARBA00022989"/>
    </source>
</evidence>
<reference evidence="9" key="1">
    <citation type="submission" date="2021-05" db="EMBL/GenBank/DDBJ databases">
        <authorList>
            <person name="Alioto T."/>
            <person name="Alioto T."/>
            <person name="Gomez Garrido J."/>
        </authorList>
    </citation>
    <scope>NUCLEOTIDE SEQUENCE</scope>
</reference>
<feature type="chain" id="PRO_5036428363" evidence="7">
    <location>
        <begin position="29"/>
        <end position="839"/>
    </location>
</feature>
<dbReference type="Pfam" id="PF13927">
    <property type="entry name" value="Ig_3"/>
    <property type="match status" value="2"/>
</dbReference>
<dbReference type="SUPFAM" id="SSF48726">
    <property type="entry name" value="Immunoglobulin"/>
    <property type="match status" value="5"/>
</dbReference>
<feature type="domain" description="Ig-like" evidence="8">
    <location>
        <begin position="455"/>
        <end position="530"/>
    </location>
</feature>
<dbReference type="Gene3D" id="2.60.40.10">
    <property type="entry name" value="Immunoglobulins"/>
    <property type="match status" value="5"/>
</dbReference>
<evidence type="ECO:0000256" key="2">
    <source>
        <dbReference type="ARBA" id="ARBA00022692"/>
    </source>
</evidence>